<organism evidence="2 3">
    <name type="scientific">Paraburkholderia unamae</name>
    <dbReference type="NCBI Taxonomy" id="219649"/>
    <lineage>
        <taxon>Bacteria</taxon>
        <taxon>Pseudomonadati</taxon>
        <taxon>Pseudomonadota</taxon>
        <taxon>Betaproteobacteria</taxon>
        <taxon>Burkholderiales</taxon>
        <taxon>Burkholderiaceae</taxon>
        <taxon>Paraburkholderia</taxon>
    </lineage>
</organism>
<dbReference type="PANTHER" id="PTHR34180:SF1">
    <property type="entry name" value="BETA-ALANYL-DOPAMINE_CARCININE HYDROLASE"/>
    <property type="match status" value="1"/>
</dbReference>
<dbReference type="GO" id="GO:0016740">
    <property type="term" value="F:transferase activity"/>
    <property type="evidence" value="ECO:0007669"/>
    <property type="project" value="UniProtKB-KW"/>
</dbReference>
<keyword evidence="3" id="KW-1185">Reference proteome</keyword>
<sequence length="354" mass="37918">MQELKTFRVAGSPESIGVQLGALVKPVFADYMAQSGAWQAVSRWRGSAFARQLRAAAEQYFPAHVAEIDAMAQALDWPADDLFLWNCRGELIHNAPDGCTTLAARTPQGGLIAHNEDGDPWLLGRCCVVEVEPEGKPGFVSFYYPGSLPGHTFAANRAGLAQAINNVRIREPRAGVPRMILSRAVLDCASLDEALAVLRDTPRASGFHHTIGGTDAADEVRIFSVEATAQRCSAIEVTAPSGHANHLIHAGSEDEAQIVTDSSRDRQARLAELLPALGAQPDGAAFVRTLQDRAGRGLPIFRDDPHDPDDENTLATACMRLAPGSVAFDVWQGGARVLGLLVDSNTRRADGAAR</sequence>
<dbReference type="RefSeq" id="WP_116610000.1">
    <property type="nucleotide sequence ID" value="NZ_QEOB01000002.1"/>
</dbReference>
<feature type="domain" description="Peptidase C45 hydrolase" evidence="1">
    <location>
        <begin position="106"/>
        <end position="326"/>
    </location>
</feature>
<evidence type="ECO:0000313" key="2">
    <source>
        <dbReference type="EMBL" id="PVX86649.1"/>
    </source>
</evidence>
<reference evidence="2 3" key="1">
    <citation type="submission" date="2018-05" db="EMBL/GenBank/DDBJ databases">
        <title>Genomic Encyclopedia of Type Strains, Phase IV (KMG-V): Genome sequencing to study the core and pangenomes of soil and plant-associated prokaryotes.</title>
        <authorList>
            <person name="Whitman W."/>
        </authorList>
    </citation>
    <scope>NUCLEOTIDE SEQUENCE [LARGE SCALE GENOMIC DNA]</scope>
    <source>
        <strain evidence="2 3">SCZa-39</strain>
    </source>
</reference>
<protein>
    <submittedName>
        <fullName evidence="2">Acyl-CoA:6-aminopenicillanic acid acyl transferase</fullName>
    </submittedName>
</protein>
<dbReference type="InterPro" id="IPR005079">
    <property type="entry name" value="Peptidase_C45_hydrolase"/>
</dbReference>
<dbReference type="InterPro" id="IPR047801">
    <property type="entry name" value="Peptidase_C45"/>
</dbReference>
<gene>
    <name evidence="2" type="ORF">C7402_102486</name>
</gene>
<dbReference type="PANTHER" id="PTHR34180">
    <property type="entry name" value="PEPTIDASE C45"/>
    <property type="match status" value="1"/>
</dbReference>
<dbReference type="Proteomes" id="UP000245712">
    <property type="component" value="Unassembled WGS sequence"/>
</dbReference>
<evidence type="ECO:0000259" key="1">
    <source>
        <dbReference type="Pfam" id="PF03417"/>
    </source>
</evidence>
<evidence type="ECO:0000313" key="3">
    <source>
        <dbReference type="Proteomes" id="UP000245712"/>
    </source>
</evidence>
<accession>A0ABX5KU45</accession>
<dbReference type="Pfam" id="PF03417">
    <property type="entry name" value="AAT"/>
    <property type="match status" value="1"/>
</dbReference>
<name>A0ABX5KU45_9BURK</name>
<comment type="caution">
    <text evidence="2">The sequence shown here is derived from an EMBL/GenBank/DDBJ whole genome shotgun (WGS) entry which is preliminary data.</text>
</comment>
<keyword evidence="2" id="KW-0808">Transferase</keyword>
<dbReference type="Gene3D" id="3.60.60.10">
    <property type="entry name" value="Penicillin V Acylase, Chain A"/>
    <property type="match status" value="1"/>
</dbReference>
<dbReference type="InterPro" id="IPR047794">
    <property type="entry name" value="C45_proenzyme-like"/>
</dbReference>
<dbReference type="EMBL" id="QEOB01000002">
    <property type="protein sequence ID" value="PVX86649.1"/>
    <property type="molecule type" value="Genomic_DNA"/>
</dbReference>
<proteinExistence type="predicted"/>
<dbReference type="NCBIfam" id="NF040521">
    <property type="entry name" value="C45_proenzyme"/>
    <property type="match status" value="1"/>
</dbReference>